<dbReference type="PANTHER" id="PTHR43763:SF6">
    <property type="entry name" value="XAA-PRO AMINOPEPTIDASE 1"/>
    <property type="match status" value="1"/>
</dbReference>
<dbReference type="PANTHER" id="PTHR43763">
    <property type="entry name" value="XAA-PRO AMINOPEPTIDASE 1"/>
    <property type="match status" value="1"/>
</dbReference>
<reference evidence="8 9" key="1">
    <citation type="submission" date="2018-01" db="EMBL/GenBank/DDBJ databases">
        <authorList>
            <person name="Gaut B.S."/>
            <person name="Morton B.R."/>
            <person name="Clegg M.T."/>
            <person name="Duvall M.R."/>
        </authorList>
    </citation>
    <scope>NUCLEOTIDE SEQUENCE [LARGE SCALE GENOMIC DNA]</scope>
    <source>
        <strain evidence="8">GP69</strain>
    </source>
</reference>
<dbReference type="Pfam" id="PF00557">
    <property type="entry name" value="Peptidase_M24"/>
    <property type="match status" value="1"/>
</dbReference>
<proteinExistence type="inferred from homology"/>
<protein>
    <submittedName>
        <fullName evidence="8">Aminopeptidase</fullName>
        <ecNumber evidence="8">3.4.11.-</ecNumber>
    </submittedName>
</protein>
<feature type="domain" description="Creatinase N-terminal" evidence="6">
    <location>
        <begin position="9"/>
        <end position="151"/>
    </location>
</feature>
<dbReference type="Pfam" id="PF16189">
    <property type="entry name" value="Creatinase_N_2"/>
    <property type="match status" value="1"/>
</dbReference>
<dbReference type="Pfam" id="PF01321">
    <property type="entry name" value="Creatinase_N"/>
    <property type="match status" value="1"/>
</dbReference>
<dbReference type="Proteomes" id="UP000236311">
    <property type="component" value="Unassembled WGS sequence"/>
</dbReference>
<dbReference type="SUPFAM" id="SSF53092">
    <property type="entry name" value="Creatinase/prolidase N-terminal domain"/>
    <property type="match status" value="1"/>
</dbReference>
<evidence type="ECO:0000256" key="3">
    <source>
        <dbReference type="ARBA" id="ARBA00022801"/>
    </source>
</evidence>
<keyword evidence="3 8" id="KW-0378">Hydrolase</keyword>
<dbReference type="InterPro" id="IPR029149">
    <property type="entry name" value="Creatin/AminoP/Spt16_N"/>
</dbReference>
<dbReference type="InterPro" id="IPR050422">
    <property type="entry name" value="X-Pro_aminopeptidase_P"/>
</dbReference>
<dbReference type="InterPro" id="IPR000994">
    <property type="entry name" value="Pept_M24"/>
</dbReference>
<dbReference type="InterPro" id="IPR036005">
    <property type="entry name" value="Creatinase/aminopeptidase-like"/>
</dbReference>
<evidence type="ECO:0000256" key="1">
    <source>
        <dbReference type="ARBA" id="ARBA00008766"/>
    </source>
</evidence>
<keyword evidence="8" id="KW-0031">Aminopeptidase</keyword>
<dbReference type="Gene3D" id="3.40.350.10">
    <property type="entry name" value="Creatinase/prolidase N-terminal domain"/>
    <property type="match status" value="2"/>
</dbReference>
<dbReference type="GO" id="GO:0005737">
    <property type="term" value="C:cytoplasm"/>
    <property type="evidence" value="ECO:0007669"/>
    <property type="project" value="UniProtKB-ARBA"/>
</dbReference>
<keyword evidence="9" id="KW-1185">Reference proteome</keyword>
<evidence type="ECO:0000256" key="2">
    <source>
        <dbReference type="ARBA" id="ARBA00022723"/>
    </source>
</evidence>
<evidence type="ECO:0000259" key="7">
    <source>
        <dbReference type="Pfam" id="PF16188"/>
    </source>
</evidence>
<dbReference type="Gene3D" id="3.90.230.10">
    <property type="entry name" value="Creatinase/methionine aminopeptidase superfamily"/>
    <property type="match status" value="1"/>
</dbReference>
<keyword evidence="8" id="KW-0645">Protease</keyword>
<evidence type="ECO:0000313" key="9">
    <source>
        <dbReference type="Proteomes" id="UP000236311"/>
    </source>
</evidence>
<dbReference type="AlphaFoldDB" id="A0A2K4ZBW0"/>
<feature type="domain" description="Peptidase M24 C-terminal" evidence="7">
    <location>
        <begin position="539"/>
        <end position="596"/>
    </location>
</feature>
<dbReference type="InterPro" id="IPR000587">
    <property type="entry name" value="Creatinase_N"/>
</dbReference>
<comment type="similarity">
    <text evidence="1">Belongs to the peptidase M24B family.</text>
</comment>
<dbReference type="SUPFAM" id="SSF55920">
    <property type="entry name" value="Creatinase/aminopeptidase"/>
    <property type="match status" value="1"/>
</dbReference>
<sequence>MENKVIQERLADLRTRMKEEGIDYYMIPTADFHSSEYVNDYFKVREYFCNFSGSNGTLVVWQEGAGLWTDGRYFIQAQKELEGTTVTLFRMQDEGVPTITEFLQKNMEQGQTLGFDGRVIPAGEGKGFEKKLAEKEIRFAYLKDLSAEIWTDRPAFPAGAVKVLDEEIAGKSFEEKRSQVMEKVEKEGADRFLLTKLDDLMWLFNLRGCDVECNPVAMSYGYFTKEESVLFIQKKVLDDTVTAYLERKGIRVEEYDRIMDFLGKLPGEGKILVDDRYCSYCLYKILGEKQTLVEKKSPTELLKAIKNPVELANMEKLYLQDSVALTRFIYWLKTNIGKMEITEITAADRLEQFRREIPECIGLSFPTIGGYKANAAMMHYEATPENHAVLEPEGLFLVDSGGQYMGATTDVTRTIVLGPISDEVKMHYTAVAAGMLQMTNARWLYGCTGRNLDILARQPVWNMGLDYKCGTGHGVGYILNVHEGPQNLSWRYIDGRQEVVIEAGMDITNEPGIYIEGSHGIRIENVMVAENDVKNEYGQFMHFKTLTWVPIDMEAIDENYLTETQKMFLYGYQREVYEKVSPFLNEEEREWLRRETGADSTIVLKNGRA</sequence>
<dbReference type="OrthoDB" id="9806388at2"/>
<evidence type="ECO:0000259" key="6">
    <source>
        <dbReference type="Pfam" id="PF01321"/>
    </source>
</evidence>
<name>A0A2K4ZBW0_9FIRM</name>
<organism evidence="8 9">
    <name type="scientific">Acetatifactor muris</name>
    <dbReference type="NCBI Taxonomy" id="879566"/>
    <lineage>
        <taxon>Bacteria</taxon>
        <taxon>Bacillati</taxon>
        <taxon>Bacillota</taxon>
        <taxon>Clostridia</taxon>
        <taxon>Lachnospirales</taxon>
        <taxon>Lachnospiraceae</taxon>
        <taxon>Acetatifactor</taxon>
    </lineage>
</organism>
<dbReference type="CDD" id="cd01085">
    <property type="entry name" value="APP"/>
    <property type="match status" value="1"/>
</dbReference>
<dbReference type="GO" id="GO:0046872">
    <property type="term" value="F:metal ion binding"/>
    <property type="evidence" value="ECO:0007669"/>
    <property type="project" value="UniProtKB-KW"/>
</dbReference>
<dbReference type="Pfam" id="PF16188">
    <property type="entry name" value="Peptidase_M24_C"/>
    <property type="match status" value="1"/>
</dbReference>
<dbReference type="InterPro" id="IPR032416">
    <property type="entry name" value="Peptidase_M24_C"/>
</dbReference>
<accession>A0A2K4ZBW0</accession>
<dbReference type="EMBL" id="OFSM01000003">
    <property type="protein sequence ID" value="SOY27949.1"/>
    <property type="molecule type" value="Genomic_DNA"/>
</dbReference>
<evidence type="ECO:0000256" key="4">
    <source>
        <dbReference type="ARBA" id="ARBA00023211"/>
    </source>
</evidence>
<dbReference type="RefSeq" id="WP_103238071.1">
    <property type="nucleotide sequence ID" value="NZ_JANJZD010000003.1"/>
</dbReference>
<evidence type="ECO:0000259" key="5">
    <source>
        <dbReference type="Pfam" id="PF00557"/>
    </source>
</evidence>
<gene>
    <name evidence="8" type="ORF">AMURIS_00654</name>
</gene>
<dbReference type="InterPro" id="IPR033740">
    <property type="entry name" value="Pept_M24B"/>
</dbReference>
<keyword evidence="4" id="KW-0464">Manganese</keyword>
<evidence type="ECO:0000313" key="8">
    <source>
        <dbReference type="EMBL" id="SOY27949.1"/>
    </source>
</evidence>
<dbReference type="FunFam" id="3.90.230.10:FF:000007">
    <property type="entry name" value="Xaa-Pro aminopeptidase P"/>
    <property type="match status" value="1"/>
</dbReference>
<feature type="domain" description="Peptidase M24" evidence="5">
    <location>
        <begin position="314"/>
        <end position="528"/>
    </location>
</feature>
<dbReference type="GO" id="GO:0070006">
    <property type="term" value="F:metalloaminopeptidase activity"/>
    <property type="evidence" value="ECO:0007669"/>
    <property type="project" value="InterPro"/>
</dbReference>
<keyword evidence="2" id="KW-0479">Metal-binding</keyword>
<dbReference type="EC" id="3.4.11.-" evidence="8"/>